<reference evidence="4 5" key="1">
    <citation type="submission" date="2020-10" db="EMBL/GenBank/DDBJ databases">
        <authorList>
            <person name="Klimov P.B."/>
            <person name="Dyachkov S.M."/>
            <person name="Chetverikov P.E."/>
        </authorList>
    </citation>
    <scope>NUCLEOTIDE SEQUENCE [LARGE SCALE GENOMIC DNA]</scope>
    <source>
        <strain evidence="4">BMOC 18-1129-001#AD2665</strain>
        <tissue evidence="4">Entire mites</tissue>
    </source>
</reference>
<dbReference type="PRINTS" id="PR01431">
    <property type="entry name" value="TUBERIN"/>
</dbReference>
<dbReference type="SUPFAM" id="SSF111347">
    <property type="entry name" value="Rap/Ran-GAP"/>
    <property type="match status" value="1"/>
</dbReference>
<evidence type="ECO:0000259" key="3">
    <source>
        <dbReference type="PROSITE" id="PS50085"/>
    </source>
</evidence>
<evidence type="ECO:0000256" key="1">
    <source>
        <dbReference type="ARBA" id="ARBA00022468"/>
    </source>
</evidence>
<sequence>MAATYSTAPHQALEKSFDARGHQWLNNLASLMDCEFKHETSKETRLKSIRAFSQVFKTQYAIYEDELMEKVVIPFFSNAENESDLDVRKTIVNLLLDVASLCFNHKHCLEALQILKKILIKPFRCTQQTSDQSNDLVYIVGNADVIDSRFAVCGITKLFKSKLHSLPIEPAVYIFETMVDYLDLTYRHPLQAPHPAEISVIRSELFSTLMSLRANEHYQLGIDDTNNEAPLSHSPFVLCRKVGTTPYNSNNHHHSKKLGSPTSSNSSIGPAHPNNHAISMSGSHGGMVNVLEPSVVNLTQMLNTLIECINNETDWDVLKGVLDTLPMLFLNRILILSASPDVPMRLCQALCNLSKCQDIQQRFNKKVLSQGDVIAPLAKSLASMVYYRNEMDSKIHKLLLSSFENILKFSRQPRVSLFTTCLIEMQDSLDMMRFLPQILMKLSKFSATVHLAMSQLEFLSYLILFPKLYENFAGDEYICIFAIALPYTNPFKFNEYVISMAHRVIAMWFLRCRPSFRTEFVDYIKKHLNSNVIQPFKENQVMNPYTPAPPQQTPPILNTTPVTSPFDQRKRSCSLNDHNNVRRFEFRQSSITLLQHSNQVPTSQPPNSPSSPSSFSFNSDPMALAQHQTSQALSKQLNEELIETCTDLISRYTHGQCSAVAQRNPAADLLVDRSSSQTWLIGNSLITISTSRCTAPNNEDSCNCWSQGWAEILIRRPTGNTCWLTRLQNNLGSMLPISNLSNSVTSQNNVSALFNSMTLNEADENRLTTESESSATGSSLHHDIQPSLSGVSSASTGGCSAGGLGGLHPSFVLLQFFYDSSTTTSGSDGSESQHSSSTAFSPVDQTINNGVNGFTKVDPILLPKDGKSDLALKNFDRITPYETHKIGVVYVDKGQANNRVEILANRYGSRHYIEFLKNLGTLIKLSDVDNQIHFIGGLDVNGNDGEHTYFWQDNITQVVFHVATSMPNRENDPHCNDKNRHIGNDHVCIVYNDSGQEFELSTIKGDGQCILACIVVTPLESDTNMVMVKTLPDLAVLFIIEPKYVSNEALSIYTRQLAIHLNLACMIYERRQRPGEETGFLAKSPYVSNWVERLRAIKRIRKRSSTNHNHGS</sequence>
<dbReference type="Pfam" id="PF02145">
    <property type="entry name" value="Rap_GAP"/>
    <property type="match status" value="1"/>
</dbReference>
<dbReference type="PANTHER" id="PTHR10063">
    <property type="entry name" value="TUBERIN"/>
    <property type="match status" value="1"/>
</dbReference>
<feature type="compositionally biased region" description="Polar residues" evidence="2">
    <location>
        <begin position="556"/>
        <end position="566"/>
    </location>
</feature>
<dbReference type="SUPFAM" id="SSF48371">
    <property type="entry name" value="ARM repeat"/>
    <property type="match status" value="1"/>
</dbReference>
<dbReference type="Proteomes" id="UP000825002">
    <property type="component" value="Unassembled WGS sequence"/>
</dbReference>
<dbReference type="InterPro" id="IPR035974">
    <property type="entry name" value="Rap/Ran-GAP_sf"/>
</dbReference>
<dbReference type="Pfam" id="PF03542">
    <property type="entry name" value="Tuberin"/>
    <property type="match status" value="1"/>
</dbReference>
<dbReference type="Gene3D" id="3.40.50.11210">
    <property type="entry name" value="Rap/Ran-GAP"/>
    <property type="match status" value="1"/>
</dbReference>
<comment type="caution">
    <text evidence="4">The sequence shown here is derived from an EMBL/GenBank/DDBJ whole genome shotgun (WGS) entry which is preliminary data.</text>
</comment>
<gene>
    <name evidence="4" type="primary">Tsc2</name>
    <name evidence="4" type="ORF">GZH46_02136</name>
</gene>
<feature type="compositionally biased region" description="Low complexity" evidence="2">
    <location>
        <begin position="824"/>
        <end position="837"/>
    </location>
</feature>
<proteinExistence type="predicted"/>
<evidence type="ECO:0000256" key="2">
    <source>
        <dbReference type="SAM" id="MobiDB-lite"/>
    </source>
</evidence>
<feature type="region of interest" description="Disordered" evidence="2">
    <location>
        <begin position="764"/>
        <end position="789"/>
    </location>
</feature>
<evidence type="ECO:0000313" key="5">
    <source>
        <dbReference type="Proteomes" id="UP000825002"/>
    </source>
</evidence>
<organism evidence="4 5">
    <name type="scientific">Fragariocoptes setiger</name>
    <dbReference type="NCBI Taxonomy" id="1670756"/>
    <lineage>
        <taxon>Eukaryota</taxon>
        <taxon>Metazoa</taxon>
        <taxon>Ecdysozoa</taxon>
        <taxon>Arthropoda</taxon>
        <taxon>Chelicerata</taxon>
        <taxon>Arachnida</taxon>
        <taxon>Acari</taxon>
        <taxon>Acariformes</taxon>
        <taxon>Trombidiformes</taxon>
        <taxon>Prostigmata</taxon>
        <taxon>Eupodina</taxon>
        <taxon>Eriophyoidea</taxon>
        <taxon>Phytoptidae</taxon>
        <taxon>Fragariocoptes</taxon>
    </lineage>
</organism>
<evidence type="ECO:0000313" key="4">
    <source>
        <dbReference type="EMBL" id="KAG9509350.1"/>
    </source>
</evidence>
<feature type="compositionally biased region" description="Low complexity" evidence="2">
    <location>
        <begin position="610"/>
        <end position="619"/>
    </location>
</feature>
<feature type="domain" description="Rap-GAP" evidence="3">
    <location>
        <begin position="872"/>
        <end position="1100"/>
    </location>
</feature>
<dbReference type="PANTHER" id="PTHR10063:SF0">
    <property type="entry name" value="TUBERIN"/>
    <property type="match status" value="1"/>
</dbReference>
<dbReference type="InterPro" id="IPR027107">
    <property type="entry name" value="Tuberin/Ral-act_asu"/>
</dbReference>
<name>A0ABQ7S7E0_9ACAR</name>
<dbReference type="InterPro" id="IPR018515">
    <property type="entry name" value="Tuberin-type_domain"/>
</dbReference>
<feature type="compositionally biased region" description="Low complexity" evidence="2">
    <location>
        <begin position="770"/>
        <end position="779"/>
    </location>
</feature>
<keyword evidence="5" id="KW-1185">Reference proteome</keyword>
<protein>
    <submittedName>
        <fullName evidence="4">Tuberin</fullName>
    </submittedName>
</protein>
<dbReference type="InterPro" id="IPR016024">
    <property type="entry name" value="ARM-type_fold"/>
</dbReference>
<dbReference type="PROSITE" id="PS50085">
    <property type="entry name" value="RAPGAP"/>
    <property type="match status" value="1"/>
</dbReference>
<dbReference type="InterPro" id="IPR000331">
    <property type="entry name" value="Rap/Ran_GAP_dom"/>
</dbReference>
<feature type="region of interest" description="Disordered" evidence="2">
    <location>
        <begin position="249"/>
        <end position="279"/>
    </location>
</feature>
<keyword evidence="1" id="KW-0343">GTPase activation</keyword>
<feature type="region of interest" description="Disordered" evidence="2">
    <location>
        <begin position="597"/>
        <end position="620"/>
    </location>
</feature>
<dbReference type="InterPro" id="IPR003913">
    <property type="entry name" value="Tuberin"/>
</dbReference>
<accession>A0ABQ7S7E0</accession>
<dbReference type="EMBL" id="JAIFTH010000522">
    <property type="protein sequence ID" value="KAG9509350.1"/>
    <property type="molecule type" value="Genomic_DNA"/>
</dbReference>
<feature type="region of interest" description="Disordered" evidence="2">
    <location>
        <begin position="545"/>
        <end position="573"/>
    </location>
</feature>
<feature type="region of interest" description="Disordered" evidence="2">
    <location>
        <begin position="824"/>
        <end position="844"/>
    </location>
</feature>